<feature type="compositionally biased region" description="Pro residues" evidence="1">
    <location>
        <begin position="20"/>
        <end position="30"/>
    </location>
</feature>
<accession>A0ABP0BD34</accession>
<feature type="compositionally biased region" description="Gly residues" evidence="1">
    <location>
        <begin position="218"/>
        <end position="228"/>
    </location>
</feature>
<evidence type="ECO:0000313" key="2">
    <source>
        <dbReference type="EMBL" id="CAK7217474.1"/>
    </source>
</evidence>
<name>A0ABP0BD34_9PEZI</name>
<proteinExistence type="predicted"/>
<feature type="non-terminal residue" evidence="2">
    <location>
        <position position="1"/>
    </location>
</feature>
<feature type="compositionally biased region" description="Basic residues" evidence="1">
    <location>
        <begin position="87"/>
        <end position="96"/>
    </location>
</feature>
<feature type="region of interest" description="Disordered" evidence="1">
    <location>
        <begin position="141"/>
        <end position="228"/>
    </location>
</feature>
<reference evidence="2 3" key="1">
    <citation type="submission" date="2024-01" db="EMBL/GenBank/DDBJ databases">
        <authorList>
            <person name="Allen C."/>
            <person name="Tagirdzhanova G."/>
        </authorList>
    </citation>
    <scope>NUCLEOTIDE SEQUENCE [LARGE SCALE GENOMIC DNA]</scope>
</reference>
<gene>
    <name evidence="2" type="ORF">SBRCBS47491_003178</name>
</gene>
<feature type="region of interest" description="Disordered" evidence="1">
    <location>
        <begin position="1"/>
        <end position="129"/>
    </location>
</feature>
<comment type="caution">
    <text evidence="2">The sequence shown here is derived from an EMBL/GenBank/DDBJ whole genome shotgun (WGS) entry which is preliminary data.</text>
</comment>
<dbReference type="EMBL" id="CAWUHC010000020">
    <property type="protein sequence ID" value="CAK7217474.1"/>
    <property type="molecule type" value="Genomic_DNA"/>
</dbReference>
<sequence>AGGSSSSGAVSPRYGRGGNPPIPLPPPPPMSMHENRLVTGLGASSSSSSGRGFGSSGRRERGSTPGRGGGSFGGGPSDPANAMYHYHQQHPLHSQHQHMGPGLPPIQTGGGPPPLPPQERAGGSGVLPSFAEITTGVSPYSTPAYSLGASPAPSNMDSPGPGPGMGFSAYGSGYGVATGPEHPSSVGPAGKRRASPNFEPRDHRRRYQQSPRFDDGRGGSSSGGGFHR</sequence>
<organism evidence="2 3">
    <name type="scientific">Sporothrix bragantina</name>
    <dbReference type="NCBI Taxonomy" id="671064"/>
    <lineage>
        <taxon>Eukaryota</taxon>
        <taxon>Fungi</taxon>
        <taxon>Dikarya</taxon>
        <taxon>Ascomycota</taxon>
        <taxon>Pezizomycotina</taxon>
        <taxon>Sordariomycetes</taxon>
        <taxon>Sordariomycetidae</taxon>
        <taxon>Ophiostomatales</taxon>
        <taxon>Ophiostomataceae</taxon>
        <taxon>Sporothrix</taxon>
    </lineage>
</organism>
<evidence type="ECO:0000313" key="3">
    <source>
        <dbReference type="Proteomes" id="UP001642406"/>
    </source>
</evidence>
<evidence type="ECO:0000256" key="1">
    <source>
        <dbReference type="SAM" id="MobiDB-lite"/>
    </source>
</evidence>
<dbReference type="Proteomes" id="UP001642406">
    <property type="component" value="Unassembled WGS sequence"/>
</dbReference>
<feature type="compositionally biased region" description="Low complexity" evidence="1">
    <location>
        <begin position="40"/>
        <end position="50"/>
    </location>
</feature>
<feature type="compositionally biased region" description="Low complexity" evidence="1">
    <location>
        <begin position="97"/>
        <end position="107"/>
    </location>
</feature>
<protein>
    <submittedName>
        <fullName evidence="2">Uncharacterized protein</fullName>
    </submittedName>
</protein>
<feature type="compositionally biased region" description="Gly residues" evidence="1">
    <location>
        <begin position="65"/>
        <end position="76"/>
    </location>
</feature>
<keyword evidence="3" id="KW-1185">Reference proteome</keyword>